<keyword evidence="6" id="KW-0269">Exonuclease</keyword>
<feature type="region of interest" description="Disordered" evidence="5">
    <location>
        <begin position="459"/>
        <end position="519"/>
    </location>
</feature>
<feature type="region of interest" description="Disordered" evidence="5">
    <location>
        <begin position="290"/>
        <end position="355"/>
    </location>
</feature>
<evidence type="ECO:0000256" key="3">
    <source>
        <dbReference type="ARBA" id="ARBA00006678"/>
    </source>
</evidence>
<dbReference type="Gramene" id="CMQ035CT">
    <property type="protein sequence ID" value="CMQ035CT"/>
    <property type="gene ID" value="CMQ035C"/>
</dbReference>
<keyword evidence="4" id="KW-0963">Cytoplasm</keyword>
<evidence type="ECO:0000256" key="1">
    <source>
        <dbReference type="ARBA" id="ARBA00004123"/>
    </source>
</evidence>
<dbReference type="OMA" id="NTYGHVE"/>
<evidence type="ECO:0000256" key="2">
    <source>
        <dbReference type="ARBA" id="ARBA00004496"/>
    </source>
</evidence>
<proteinExistence type="inferred from homology"/>
<dbReference type="SUPFAM" id="SSF54211">
    <property type="entry name" value="Ribosomal protein S5 domain 2-like"/>
    <property type="match status" value="1"/>
</dbReference>
<evidence type="ECO:0000256" key="4">
    <source>
        <dbReference type="ARBA" id="ARBA00022490"/>
    </source>
</evidence>
<dbReference type="STRING" id="280699.M1VKF3"/>
<protein>
    <submittedName>
        <fullName evidence="6">Similar to exosome complex exonuclease RRP45</fullName>
    </submittedName>
</protein>
<dbReference type="GO" id="GO:0034476">
    <property type="term" value="P:U5 snRNA 3'-end processing"/>
    <property type="evidence" value="ECO:0007669"/>
    <property type="project" value="TreeGrafter"/>
</dbReference>
<comment type="subcellular location">
    <subcellularLocation>
        <location evidence="2">Cytoplasm</location>
    </subcellularLocation>
    <subcellularLocation>
        <location evidence="1">Nucleus</location>
    </subcellularLocation>
</comment>
<dbReference type="EMBL" id="AP006499">
    <property type="protein sequence ID" value="BAM81968.1"/>
    <property type="molecule type" value="Genomic_DNA"/>
</dbReference>
<dbReference type="OrthoDB" id="10264038at2759"/>
<dbReference type="InterPro" id="IPR050590">
    <property type="entry name" value="Exosome_comp_Rrp42_subfam"/>
</dbReference>
<dbReference type="GO" id="GO:0016075">
    <property type="term" value="P:rRNA catabolic process"/>
    <property type="evidence" value="ECO:0007669"/>
    <property type="project" value="TreeGrafter"/>
</dbReference>
<dbReference type="eggNOG" id="KOG1614">
    <property type="taxonomic scope" value="Eukaryota"/>
</dbReference>
<dbReference type="GO" id="GO:0071038">
    <property type="term" value="P:TRAMP-dependent tRNA surveillance pathway"/>
    <property type="evidence" value="ECO:0007669"/>
    <property type="project" value="TreeGrafter"/>
</dbReference>
<feature type="compositionally biased region" description="Pro residues" evidence="5">
    <location>
        <begin position="500"/>
        <end position="509"/>
    </location>
</feature>
<dbReference type="GO" id="GO:0000177">
    <property type="term" value="C:cytoplasmic exosome (RNase complex)"/>
    <property type="evidence" value="ECO:0007669"/>
    <property type="project" value="TreeGrafter"/>
</dbReference>
<name>M1VKF3_CYAM1</name>
<feature type="compositionally biased region" description="Polar residues" evidence="5">
    <location>
        <begin position="459"/>
        <end position="481"/>
    </location>
</feature>
<keyword evidence="6" id="KW-0378">Hydrolase</keyword>
<organism evidence="6 7">
    <name type="scientific">Cyanidioschyzon merolae (strain NIES-3377 / 10D)</name>
    <name type="common">Unicellular red alga</name>
    <dbReference type="NCBI Taxonomy" id="280699"/>
    <lineage>
        <taxon>Eukaryota</taxon>
        <taxon>Rhodophyta</taxon>
        <taxon>Bangiophyceae</taxon>
        <taxon>Cyanidiales</taxon>
        <taxon>Cyanidiaceae</taxon>
        <taxon>Cyanidioschyzon</taxon>
    </lineage>
</organism>
<dbReference type="GO" id="GO:0035925">
    <property type="term" value="F:mRNA 3'-UTR AU-rich region binding"/>
    <property type="evidence" value="ECO:0007669"/>
    <property type="project" value="TreeGrafter"/>
</dbReference>
<dbReference type="HOGENOM" id="CLU_525182_0_0_1"/>
<keyword evidence="6" id="KW-0540">Nuclease</keyword>
<feature type="region of interest" description="Disordered" evidence="5">
    <location>
        <begin position="369"/>
        <end position="394"/>
    </location>
</feature>
<reference evidence="6 7" key="2">
    <citation type="journal article" date="2007" name="BMC Biol.">
        <title>A 100%-complete sequence reveals unusually simple genomic features in the hot-spring red alga Cyanidioschyzon merolae.</title>
        <authorList>
            <person name="Nozaki H."/>
            <person name="Takano H."/>
            <person name="Misumi O."/>
            <person name="Terasawa K."/>
            <person name="Matsuzaki M."/>
            <person name="Maruyama S."/>
            <person name="Nishida K."/>
            <person name="Yagisawa F."/>
            <person name="Yoshida Y."/>
            <person name="Fujiwara T."/>
            <person name="Takio S."/>
            <person name="Tamura K."/>
            <person name="Chung S.J."/>
            <person name="Nakamura S."/>
            <person name="Kuroiwa H."/>
            <person name="Tanaka K."/>
            <person name="Sato N."/>
            <person name="Kuroiwa T."/>
        </authorList>
    </citation>
    <scope>NUCLEOTIDE SEQUENCE [LARGE SCALE GENOMIC DNA]</scope>
    <source>
        <strain evidence="6 7">10D</strain>
    </source>
</reference>
<dbReference type="GO" id="GO:0034473">
    <property type="term" value="P:U1 snRNA 3'-end processing"/>
    <property type="evidence" value="ECO:0007669"/>
    <property type="project" value="TreeGrafter"/>
</dbReference>
<dbReference type="GO" id="GO:0004527">
    <property type="term" value="F:exonuclease activity"/>
    <property type="evidence" value="ECO:0007669"/>
    <property type="project" value="UniProtKB-KW"/>
</dbReference>
<dbReference type="InterPro" id="IPR027408">
    <property type="entry name" value="PNPase/RNase_PH_dom_sf"/>
</dbReference>
<comment type="similarity">
    <text evidence="3">Belongs to the RNase PH family.</text>
</comment>
<dbReference type="AlphaFoldDB" id="M1VKF3"/>
<dbReference type="GO" id="GO:0000176">
    <property type="term" value="C:nuclear exosome (RNase complex)"/>
    <property type="evidence" value="ECO:0007669"/>
    <property type="project" value="TreeGrafter"/>
</dbReference>
<dbReference type="InterPro" id="IPR020568">
    <property type="entry name" value="Ribosomal_Su5_D2-typ_SF"/>
</dbReference>
<dbReference type="GeneID" id="16996387"/>
<dbReference type="GO" id="GO:0000467">
    <property type="term" value="P:exonucleolytic trimming to generate mature 3'-end of 5.8S rRNA from tricistronic rRNA transcript (SSU-rRNA, 5.8S rRNA, LSU-rRNA)"/>
    <property type="evidence" value="ECO:0007669"/>
    <property type="project" value="TreeGrafter"/>
</dbReference>
<dbReference type="KEGG" id="cme:CYME_CMQ035C"/>
<dbReference type="GO" id="GO:0071028">
    <property type="term" value="P:nuclear mRNA surveillance"/>
    <property type="evidence" value="ECO:0007669"/>
    <property type="project" value="TreeGrafter"/>
</dbReference>
<keyword evidence="7" id="KW-1185">Reference proteome</keyword>
<accession>M1VKF3</accession>
<dbReference type="GO" id="GO:0034475">
    <property type="term" value="P:U4 snRNA 3'-end processing"/>
    <property type="evidence" value="ECO:0007669"/>
    <property type="project" value="TreeGrafter"/>
</dbReference>
<gene>
    <name evidence="6" type="ORF">CYME_CMQ035C</name>
</gene>
<dbReference type="GO" id="GO:0071035">
    <property type="term" value="P:nuclear polyadenylation-dependent rRNA catabolic process"/>
    <property type="evidence" value="ECO:0007669"/>
    <property type="project" value="TreeGrafter"/>
</dbReference>
<dbReference type="PANTHER" id="PTHR11097">
    <property type="entry name" value="EXOSOME COMPLEX EXONUCLEASE RIBOSOMAL RNA PROCESSING PROTEIN"/>
    <property type="match status" value="1"/>
</dbReference>
<evidence type="ECO:0000313" key="7">
    <source>
        <dbReference type="Proteomes" id="UP000007014"/>
    </source>
</evidence>
<dbReference type="Proteomes" id="UP000007014">
    <property type="component" value="Chromosome 17"/>
</dbReference>
<dbReference type="RefSeq" id="XP_005538004.1">
    <property type="nucleotide sequence ID" value="XM_005537947.1"/>
</dbReference>
<dbReference type="PANTHER" id="PTHR11097:SF14">
    <property type="entry name" value="EXOSOME COMPLEX COMPONENT RRP45"/>
    <property type="match status" value="1"/>
</dbReference>
<sequence length="519" mass="57281">MRDEPYSSNELLFVLQSLPLRVDGRRPEEARRLRFQLVGESGVLVFAGSSAITFATTTCRVVAPPPHRPTEGWIRVVYGISPGASERTLLEQSDAVSFSEEAVFLERILRESRCIDPESLCIVAGKYAFQVTVQVCVESLDGSGLFYASLAALGSLQRFRRPDFTIERHGYGDERVRLFSPRERPPVPLQLQVYPVILEYALFFDEHRGSQETCCVLDPTQAEENACHARLRVVYDVKNERLLALRQLAGGMYTAVTTLSKLHHWVLRACDDARVAWQMLSTRLRLNAQQQRPIEPPSWSVSDETPYGTGVKSARSSVDADLASGPTAAQGQLGIPGRPKQPPYGERGHPGLCEGQERTEVDGEFAAEHLSSGKHTQQPLSPEVASPRHRSAVLTPRVSPDIAPATITEQGSSSLMDLARTDPELSRFTSPLPWTDKRKSDTEACNVPVDRDGILVESSAQVRASSASDMEYSISSAASEDNSTDEDRMQDLTQAARVPVLPPPPPPSSRRPYHPKSSR</sequence>
<evidence type="ECO:0000256" key="5">
    <source>
        <dbReference type="SAM" id="MobiDB-lite"/>
    </source>
</evidence>
<evidence type="ECO:0000313" key="6">
    <source>
        <dbReference type="EMBL" id="BAM81968.1"/>
    </source>
</evidence>
<dbReference type="Gene3D" id="3.30.230.70">
    <property type="entry name" value="GHMP Kinase, N-terminal domain"/>
    <property type="match status" value="1"/>
</dbReference>
<reference evidence="6 7" key="1">
    <citation type="journal article" date="2004" name="Nature">
        <title>Genome sequence of the ultrasmall unicellular red alga Cyanidioschyzon merolae 10D.</title>
        <authorList>
            <person name="Matsuzaki M."/>
            <person name="Misumi O."/>
            <person name="Shin-i T."/>
            <person name="Maruyama S."/>
            <person name="Takahara M."/>
            <person name="Miyagishima S."/>
            <person name="Mori T."/>
            <person name="Nishida K."/>
            <person name="Yagisawa F."/>
            <person name="Nishida K."/>
            <person name="Yoshida Y."/>
            <person name="Nishimura Y."/>
            <person name="Nakao S."/>
            <person name="Kobayashi T."/>
            <person name="Momoyama Y."/>
            <person name="Higashiyama T."/>
            <person name="Minoda A."/>
            <person name="Sano M."/>
            <person name="Nomoto H."/>
            <person name="Oishi K."/>
            <person name="Hayashi H."/>
            <person name="Ohta F."/>
            <person name="Nishizaka S."/>
            <person name="Haga S."/>
            <person name="Miura S."/>
            <person name="Morishita T."/>
            <person name="Kabeya Y."/>
            <person name="Terasawa K."/>
            <person name="Suzuki Y."/>
            <person name="Ishii Y."/>
            <person name="Asakawa S."/>
            <person name="Takano H."/>
            <person name="Ohta N."/>
            <person name="Kuroiwa H."/>
            <person name="Tanaka K."/>
            <person name="Shimizu N."/>
            <person name="Sugano S."/>
            <person name="Sato N."/>
            <person name="Nozaki H."/>
            <person name="Ogasawara N."/>
            <person name="Kohara Y."/>
            <person name="Kuroiwa T."/>
        </authorList>
    </citation>
    <scope>NUCLEOTIDE SEQUENCE [LARGE SCALE GENOMIC DNA]</scope>
    <source>
        <strain evidence="6 7">10D</strain>
    </source>
</reference>